<evidence type="ECO:0000256" key="8">
    <source>
        <dbReference type="HAMAP-Rule" id="MF_00316"/>
    </source>
</evidence>
<sequence>MRMVGVILAGGQSSRYGKPKMFEIYKGLPFYQHSVNALNTNSAISSVYIVTNELLSSRFDDSSASILIEKQQHNGPLHALTFALDTIEEADWFFVLASDIPFVTAELARSLIQYTTDSSIDAIVPIAGEKEQPLLALYHKRCLPYAKDIIAQNKKSMRPLLQAVRVKWIHFPDNQKDFTNINRQEEWKIEKD</sequence>
<dbReference type="GO" id="GO:0016779">
    <property type="term" value="F:nucleotidyltransferase activity"/>
    <property type="evidence" value="ECO:0007669"/>
    <property type="project" value="UniProtKB-KW"/>
</dbReference>
<feature type="binding site" evidence="8">
    <location>
        <position position="20"/>
    </location>
    <ligand>
        <name>GTP</name>
        <dbReference type="ChEBI" id="CHEBI:37565"/>
    </ligand>
</feature>
<comment type="caution">
    <text evidence="8">Lacks conserved residue(s) required for the propagation of feature annotation.</text>
</comment>
<accession>A0ABV6NPD8</accession>
<proteinExistence type="inferred from homology"/>
<evidence type="ECO:0000313" key="10">
    <source>
        <dbReference type="EMBL" id="MFC0562264.1"/>
    </source>
</evidence>
<dbReference type="HAMAP" id="MF_00316">
    <property type="entry name" value="MobA"/>
    <property type="match status" value="1"/>
</dbReference>
<keyword evidence="2 8" id="KW-0808">Transferase</keyword>
<dbReference type="EC" id="2.7.7.77" evidence="8"/>
<evidence type="ECO:0000259" key="9">
    <source>
        <dbReference type="Pfam" id="PF12804"/>
    </source>
</evidence>
<protein>
    <recommendedName>
        <fullName evidence="8">Probable molybdenum cofactor guanylyltransferase</fullName>
        <shortName evidence="8">MoCo guanylyltransferase</shortName>
        <ecNumber evidence="8">2.7.7.77</ecNumber>
    </recommendedName>
    <alternativeName>
        <fullName evidence="8">GTP:molybdopterin guanylyltransferase</fullName>
    </alternativeName>
    <alternativeName>
        <fullName evidence="8">Mo-MPT guanylyltransferase</fullName>
    </alternativeName>
    <alternativeName>
        <fullName evidence="8">Molybdopterin guanylyltransferase</fullName>
    </alternativeName>
    <alternativeName>
        <fullName evidence="8">Molybdopterin-guanine dinucleotide synthase</fullName>
        <shortName evidence="8">MGD synthase</shortName>
    </alternativeName>
</protein>
<keyword evidence="1 8" id="KW-0963">Cytoplasm</keyword>
<keyword evidence="5 8" id="KW-0460">Magnesium</keyword>
<comment type="subcellular location">
    <subcellularLocation>
        <location evidence="8">Cytoplasm</location>
    </subcellularLocation>
</comment>
<dbReference type="InterPro" id="IPR025877">
    <property type="entry name" value="MobA-like_NTP_Trfase"/>
</dbReference>
<dbReference type="PANTHER" id="PTHR19136">
    <property type="entry name" value="MOLYBDENUM COFACTOR GUANYLYLTRANSFERASE"/>
    <property type="match status" value="1"/>
</dbReference>
<keyword evidence="3 8" id="KW-0479">Metal-binding</keyword>
<dbReference type="PANTHER" id="PTHR19136:SF81">
    <property type="entry name" value="MOLYBDENUM COFACTOR GUANYLYLTRANSFERASE"/>
    <property type="match status" value="1"/>
</dbReference>
<dbReference type="RefSeq" id="WP_273847704.1">
    <property type="nucleotide sequence ID" value="NZ_JAQQWT010000031.1"/>
</dbReference>
<organism evidence="10 11">
    <name type="scientific">Halalkalibacter alkalisediminis</name>
    <dbReference type="NCBI Taxonomy" id="935616"/>
    <lineage>
        <taxon>Bacteria</taxon>
        <taxon>Bacillati</taxon>
        <taxon>Bacillota</taxon>
        <taxon>Bacilli</taxon>
        <taxon>Bacillales</taxon>
        <taxon>Bacillaceae</taxon>
        <taxon>Halalkalibacter</taxon>
    </lineage>
</organism>
<keyword evidence="7 8" id="KW-0501">Molybdenum cofactor biosynthesis</keyword>
<evidence type="ECO:0000256" key="2">
    <source>
        <dbReference type="ARBA" id="ARBA00022679"/>
    </source>
</evidence>
<dbReference type="CDD" id="cd02503">
    <property type="entry name" value="MobA"/>
    <property type="match status" value="1"/>
</dbReference>
<comment type="catalytic activity">
    <reaction evidence="8">
        <text>Mo-molybdopterin + GTP + H(+) = Mo-molybdopterin guanine dinucleotide + diphosphate</text>
        <dbReference type="Rhea" id="RHEA:34243"/>
        <dbReference type="ChEBI" id="CHEBI:15378"/>
        <dbReference type="ChEBI" id="CHEBI:33019"/>
        <dbReference type="ChEBI" id="CHEBI:37565"/>
        <dbReference type="ChEBI" id="CHEBI:71302"/>
        <dbReference type="ChEBI" id="CHEBI:71310"/>
        <dbReference type="EC" id="2.7.7.77"/>
    </reaction>
</comment>
<comment type="caution">
    <text evidence="10">The sequence shown here is derived from an EMBL/GenBank/DDBJ whole genome shotgun (WGS) entry which is preliminary data.</text>
</comment>
<dbReference type="InterPro" id="IPR029044">
    <property type="entry name" value="Nucleotide-diphossugar_trans"/>
</dbReference>
<gene>
    <name evidence="8" type="primary">mobA</name>
    <name evidence="10" type="ORF">ACFFH4_25840</name>
</gene>
<evidence type="ECO:0000256" key="4">
    <source>
        <dbReference type="ARBA" id="ARBA00022741"/>
    </source>
</evidence>
<comment type="similarity">
    <text evidence="8">Belongs to the MobA family.</text>
</comment>
<evidence type="ECO:0000256" key="7">
    <source>
        <dbReference type="ARBA" id="ARBA00023150"/>
    </source>
</evidence>
<comment type="function">
    <text evidence="8">Transfers a GMP moiety from GTP to Mo-molybdopterin (Mo-MPT) cofactor (Moco or molybdenum cofactor) to form Mo-molybdopterin guanine dinucleotide (Mo-MGD) cofactor.</text>
</comment>
<evidence type="ECO:0000313" key="11">
    <source>
        <dbReference type="Proteomes" id="UP001589833"/>
    </source>
</evidence>
<evidence type="ECO:0000256" key="1">
    <source>
        <dbReference type="ARBA" id="ARBA00022490"/>
    </source>
</evidence>
<reference evidence="10 11" key="1">
    <citation type="submission" date="2024-09" db="EMBL/GenBank/DDBJ databases">
        <authorList>
            <person name="Sun Q."/>
            <person name="Mori K."/>
        </authorList>
    </citation>
    <scope>NUCLEOTIDE SEQUENCE [LARGE SCALE GENOMIC DNA]</scope>
    <source>
        <strain evidence="10 11">NCAIM B.02301</strain>
    </source>
</reference>
<dbReference type="Gene3D" id="3.90.550.10">
    <property type="entry name" value="Spore Coat Polysaccharide Biosynthesis Protein SpsA, Chain A"/>
    <property type="match status" value="1"/>
</dbReference>
<feature type="binding site" evidence="8">
    <location>
        <position position="99"/>
    </location>
    <ligand>
        <name>GTP</name>
        <dbReference type="ChEBI" id="CHEBI:37565"/>
    </ligand>
</feature>
<keyword evidence="11" id="KW-1185">Reference proteome</keyword>
<keyword evidence="6 8" id="KW-0342">GTP-binding</keyword>
<keyword evidence="10" id="KW-0548">Nucleotidyltransferase</keyword>
<dbReference type="Pfam" id="PF12804">
    <property type="entry name" value="NTP_transf_3"/>
    <property type="match status" value="1"/>
</dbReference>
<dbReference type="InterPro" id="IPR013482">
    <property type="entry name" value="Molybde_CF_guanTrfase"/>
</dbReference>
<evidence type="ECO:0000256" key="6">
    <source>
        <dbReference type="ARBA" id="ARBA00023134"/>
    </source>
</evidence>
<feature type="binding site" evidence="8">
    <location>
        <position position="99"/>
    </location>
    <ligand>
        <name>Mg(2+)</name>
        <dbReference type="ChEBI" id="CHEBI:18420"/>
    </ligand>
</feature>
<comment type="domain">
    <text evidence="8">The N-terminal domain determines nucleotide recognition and specific binding, while the C-terminal domain determines the specific binding to the target protein.</text>
</comment>
<comment type="cofactor">
    <cofactor evidence="8">
        <name>Mg(2+)</name>
        <dbReference type="ChEBI" id="CHEBI:18420"/>
    </cofactor>
</comment>
<dbReference type="SUPFAM" id="SSF53448">
    <property type="entry name" value="Nucleotide-diphospho-sugar transferases"/>
    <property type="match status" value="1"/>
</dbReference>
<dbReference type="EMBL" id="JBHLTR010000121">
    <property type="protein sequence ID" value="MFC0562264.1"/>
    <property type="molecule type" value="Genomic_DNA"/>
</dbReference>
<keyword evidence="4 8" id="KW-0547">Nucleotide-binding</keyword>
<name>A0ABV6NPD8_9BACI</name>
<feature type="binding site" evidence="8">
    <location>
        <begin position="8"/>
        <end position="10"/>
    </location>
    <ligand>
        <name>GTP</name>
        <dbReference type="ChEBI" id="CHEBI:37565"/>
    </ligand>
</feature>
<dbReference type="Proteomes" id="UP001589833">
    <property type="component" value="Unassembled WGS sequence"/>
</dbReference>
<evidence type="ECO:0000256" key="3">
    <source>
        <dbReference type="ARBA" id="ARBA00022723"/>
    </source>
</evidence>
<evidence type="ECO:0000256" key="5">
    <source>
        <dbReference type="ARBA" id="ARBA00022842"/>
    </source>
</evidence>
<feature type="domain" description="MobA-like NTP transferase" evidence="9">
    <location>
        <begin position="5"/>
        <end position="162"/>
    </location>
</feature>